<evidence type="ECO:0008006" key="4">
    <source>
        <dbReference type="Google" id="ProtNLM"/>
    </source>
</evidence>
<gene>
    <name evidence="2" type="ORF">UT77_C0004G0016</name>
</gene>
<comment type="caution">
    <text evidence="2">The sequence shown here is derived from an EMBL/GenBank/DDBJ whole genome shotgun (WGS) entry which is preliminary data.</text>
</comment>
<feature type="transmembrane region" description="Helical" evidence="1">
    <location>
        <begin position="63"/>
        <end position="85"/>
    </location>
</feature>
<organism evidence="2 3">
    <name type="scientific">Candidatus Daviesbacteria bacterium GW2011_GWC2_40_12</name>
    <dbReference type="NCBI Taxonomy" id="1618431"/>
    <lineage>
        <taxon>Bacteria</taxon>
        <taxon>Candidatus Daviesiibacteriota</taxon>
    </lineage>
</organism>
<accession>A0A0G0TVT0</accession>
<dbReference type="EMBL" id="LBYB01000004">
    <property type="protein sequence ID" value="KKR42032.1"/>
    <property type="molecule type" value="Genomic_DNA"/>
</dbReference>
<evidence type="ECO:0000256" key="1">
    <source>
        <dbReference type="SAM" id="Phobius"/>
    </source>
</evidence>
<protein>
    <recommendedName>
        <fullName evidence="4">DUF1648 domain-containing protein</fullName>
    </recommendedName>
</protein>
<reference evidence="2 3" key="1">
    <citation type="journal article" date="2015" name="Nature">
        <title>rRNA introns, odd ribosomes, and small enigmatic genomes across a large radiation of phyla.</title>
        <authorList>
            <person name="Brown C.T."/>
            <person name="Hug L.A."/>
            <person name="Thomas B.C."/>
            <person name="Sharon I."/>
            <person name="Castelle C.J."/>
            <person name="Singh A."/>
            <person name="Wilkins M.J."/>
            <person name="Williams K.H."/>
            <person name="Banfield J.F."/>
        </authorList>
    </citation>
    <scope>NUCLEOTIDE SEQUENCE [LARGE SCALE GENOMIC DNA]</scope>
</reference>
<feature type="transmembrane region" description="Helical" evidence="1">
    <location>
        <begin position="20"/>
        <end position="43"/>
    </location>
</feature>
<evidence type="ECO:0000313" key="2">
    <source>
        <dbReference type="EMBL" id="KKR42032.1"/>
    </source>
</evidence>
<name>A0A0G0TVT0_9BACT</name>
<sequence>MFNLKNTSFEKNSYNGLPLLAGLPPLILGLLITITLLAIPKFLPPKLPLFYSLPWGDGQLATHQQFLVLPASIGAIAFLNLIISWQLHKQQSFFKTILFIQSLLVSLILTIAFGKIILTFI</sequence>
<evidence type="ECO:0000313" key="3">
    <source>
        <dbReference type="Proteomes" id="UP000034881"/>
    </source>
</evidence>
<dbReference type="AlphaFoldDB" id="A0A0G0TVT0"/>
<keyword evidence="1" id="KW-0812">Transmembrane</keyword>
<feature type="transmembrane region" description="Helical" evidence="1">
    <location>
        <begin position="97"/>
        <end position="118"/>
    </location>
</feature>
<keyword evidence="1" id="KW-0472">Membrane</keyword>
<proteinExistence type="predicted"/>
<keyword evidence="1" id="KW-1133">Transmembrane helix</keyword>
<dbReference type="Proteomes" id="UP000034881">
    <property type="component" value="Unassembled WGS sequence"/>
</dbReference>